<organism evidence="1 2">
    <name type="scientific">Oryza meyeriana var. granulata</name>
    <dbReference type="NCBI Taxonomy" id="110450"/>
    <lineage>
        <taxon>Eukaryota</taxon>
        <taxon>Viridiplantae</taxon>
        <taxon>Streptophyta</taxon>
        <taxon>Embryophyta</taxon>
        <taxon>Tracheophyta</taxon>
        <taxon>Spermatophyta</taxon>
        <taxon>Magnoliopsida</taxon>
        <taxon>Liliopsida</taxon>
        <taxon>Poales</taxon>
        <taxon>Poaceae</taxon>
        <taxon>BOP clade</taxon>
        <taxon>Oryzoideae</taxon>
        <taxon>Oryzeae</taxon>
        <taxon>Oryzinae</taxon>
        <taxon>Oryza</taxon>
        <taxon>Oryza meyeriana</taxon>
    </lineage>
</organism>
<dbReference type="EMBL" id="SPHZ02000010">
    <property type="protein sequence ID" value="KAF0897479.1"/>
    <property type="molecule type" value="Genomic_DNA"/>
</dbReference>
<dbReference type="Proteomes" id="UP000479710">
    <property type="component" value="Unassembled WGS sequence"/>
</dbReference>
<reference evidence="1 2" key="1">
    <citation type="submission" date="2019-11" db="EMBL/GenBank/DDBJ databases">
        <title>Whole genome sequence of Oryza granulata.</title>
        <authorList>
            <person name="Li W."/>
        </authorList>
    </citation>
    <scope>NUCLEOTIDE SEQUENCE [LARGE SCALE GENOMIC DNA]</scope>
    <source>
        <strain evidence="2">cv. Menghai</strain>
        <tissue evidence="1">Leaf</tissue>
    </source>
</reference>
<name>A0A6G1CB95_9ORYZ</name>
<accession>A0A6G1CB95</accession>
<comment type="caution">
    <text evidence="1">The sequence shown here is derived from an EMBL/GenBank/DDBJ whole genome shotgun (WGS) entry which is preliminary data.</text>
</comment>
<keyword evidence="2" id="KW-1185">Reference proteome</keyword>
<evidence type="ECO:0000313" key="1">
    <source>
        <dbReference type="EMBL" id="KAF0897479.1"/>
    </source>
</evidence>
<evidence type="ECO:0000313" key="2">
    <source>
        <dbReference type="Proteomes" id="UP000479710"/>
    </source>
</evidence>
<proteinExistence type="predicted"/>
<gene>
    <name evidence="1" type="ORF">E2562_037524</name>
</gene>
<sequence>MGADGRERNAARQGGSWVLRGIVNERVHRARGRWRCATACGCGRTGALERGNHLETSTLATLTGCNLEAPRRQEC</sequence>
<dbReference type="AlphaFoldDB" id="A0A6G1CB95"/>
<protein>
    <submittedName>
        <fullName evidence="1">Uncharacterized protein</fullName>
    </submittedName>
</protein>